<dbReference type="Pfam" id="PF00294">
    <property type="entry name" value="PfkB"/>
    <property type="match status" value="1"/>
</dbReference>
<dbReference type="NCBIfam" id="TIGR03168">
    <property type="entry name" value="1-PFK"/>
    <property type="match status" value="1"/>
</dbReference>
<dbReference type="CDD" id="cd01164">
    <property type="entry name" value="FruK_PfkB_like"/>
    <property type="match status" value="1"/>
</dbReference>
<dbReference type="PANTHER" id="PTHR46566:SF5">
    <property type="entry name" value="1-PHOSPHOFRUCTOKINASE"/>
    <property type="match status" value="1"/>
</dbReference>
<evidence type="ECO:0000256" key="3">
    <source>
        <dbReference type="ARBA" id="ARBA00022741"/>
    </source>
</evidence>
<keyword evidence="2 6" id="KW-0808">Transferase</keyword>
<feature type="domain" description="Carbohydrate kinase PfkB" evidence="7">
    <location>
        <begin position="13"/>
        <end position="267"/>
    </location>
</feature>
<evidence type="ECO:0000256" key="5">
    <source>
        <dbReference type="ARBA" id="ARBA00022840"/>
    </source>
</evidence>
<dbReference type="Proteomes" id="UP001501237">
    <property type="component" value="Unassembled WGS sequence"/>
</dbReference>
<name>A0ABP6QIQ9_9ACTN</name>
<comment type="caution">
    <text evidence="8">The sequence shown here is derived from an EMBL/GenBank/DDBJ whole genome shotgun (WGS) entry which is preliminary data.</text>
</comment>
<organism evidence="8 9">
    <name type="scientific">Actinocorallia longicatena</name>
    <dbReference type="NCBI Taxonomy" id="111803"/>
    <lineage>
        <taxon>Bacteria</taxon>
        <taxon>Bacillati</taxon>
        <taxon>Actinomycetota</taxon>
        <taxon>Actinomycetes</taxon>
        <taxon>Streptosporangiales</taxon>
        <taxon>Thermomonosporaceae</taxon>
        <taxon>Actinocorallia</taxon>
    </lineage>
</organism>
<dbReference type="PROSITE" id="PS00584">
    <property type="entry name" value="PFKB_KINASES_2"/>
    <property type="match status" value="1"/>
</dbReference>
<dbReference type="InterPro" id="IPR017583">
    <property type="entry name" value="Tagatose/fructose_Pkinase"/>
</dbReference>
<dbReference type="Gene3D" id="3.40.1190.20">
    <property type="match status" value="1"/>
</dbReference>
<gene>
    <name evidence="8" type="ORF">GCM10010468_64460</name>
</gene>
<dbReference type="RefSeq" id="WP_344835793.1">
    <property type="nucleotide sequence ID" value="NZ_BAAAUV010000023.1"/>
</dbReference>
<protein>
    <submittedName>
        <fullName evidence="8">1-phosphofructokinase family hexose kinase</fullName>
    </submittedName>
</protein>
<dbReference type="PANTHER" id="PTHR46566">
    <property type="entry name" value="1-PHOSPHOFRUCTOKINASE-RELATED"/>
    <property type="match status" value="1"/>
</dbReference>
<dbReference type="PROSITE" id="PS00583">
    <property type="entry name" value="PFKB_KINASES_1"/>
    <property type="match status" value="1"/>
</dbReference>
<keyword evidence="9" id="KW-1185">Reference proteome</keyword>
<evidence type="ECO:0000259" key="7">
    <source>
        <dbReference type="Pfam" id="PF00294"/>
    </source>
</evidence>
<dbReference type="EMBL" id="BAAAUV010000023">
    <property type="protein sequence ID" value="GAA3232532.1"/>
    <property type="molecule type" value="Genomic_DNA"/>
</dbReference>
<reference evidence="9" key="1">
    <citation type="journal article" date="2019" name="Int. J. Syst. Evol. Microbiol.">
        <title>The Global Catalogue of Microorganisms (GCM) 10K type strain sequencing project: providing services to taxonomists for standard genome sequencing and annotation.</title>
        <authorList>
            <consortium name="The Broad Institute Genomics Platform"/>
            <consortium name="The Broad Institute Genome Sequencing Center for Infectious Disease"/>
            <person name="Wu L."/>
            <person name="Ma J."/>
        </authorList>
    </citation>
    <scope>NUCLEOTIDE SEQUENCE [LARGE SCALE GENOMIC DNA]</scope>
    <source>
        <strain evidence="9">JCM 9377</strain>
    </source>
</reference>
<dbReference type="InterPro" id="IPR011611">
    <property type="entry name" value="PfkB_dom"/>
</dbReference>
<evidence type="ECO:0000256" key="4">
    <source>
        <dbReference type="ARBA" id="ARBA00022777"/>
    </source>
</evidence>
<dbReference type="SUPFAM" id="SSF53613">
    <property type="entry name" value="Ribokinase-like"/>
    <property type="match status" value="1"/>
</dbReference>
<dbReference type="PIRSF" id="PIRSF000535">
    <property type="entry name" value="1PFK/6PFK/LacC"/>
    <property type="match status" value="1"/>
</dbReference>
<keyword evidence="5" id="KW-0067">ATP-binding</keyword>
<accession>A0ABP6QIQ9</accession>
<dbReference type="InterPro" id="IPR029056">
    <property type="entry name" value="Ribokinase-like"/>
</dbReference>
<evidence type="ECO:0000313" key="8">
    <source>
        <dbReference type="EMBL" id="GAA3232532.1"/>
    </source>
</evidence>
<keyword evidence="3" id="KW-0547">Nucleotide-binding</keyword>
<sequence length="295" mass="30003">MILTVTLNLALDVTYEVPALVPHSTHRVSAVLKRAGGKGINVSRVLRALGEETLATGLRGGPTGDLVLADLTAGGVPHDFAPVRGETRRVVAVVAGDATVFAEPGPVVNAEEWAVFQRHFTQNARAASVVVLSGSLPQGVPEDAYAVLTRLAHEAGAKVLLDTSGPALTAGVLAGPDLVKPNLGELREAGLDPAALPGALVVSRGAEGLLAAVGGRYFEALPPEVLHGNPTGAGDAAAAALAVALRDGAPWESALAEAVALSGAAVVTPVAGEVDLGLHRRLRPLVNVKEVPCPW</sequence>
<keyword evidence="4" id="KW-0418">Kinase</keyword>
<comment type="similarity">
    <text evidence="1">Belongs to the carbohydrate kinase PfkB family.</text>
</comment>
<evidence type="ECO:0000256" key="1">
    <source>
        <dbReference type="ARBA" id="ARBA00010688"/>
    </source>
</evidence>
<evidence type="ECO:0000256" key="2">
    <source>
        <dbReference type="ARBA" id="ARBA00022679"/>
    </source>
</evidence>
<evidence type="ECO:0000313" key="9">
    <source>
        <dbReference type="Proteomes" id="UP001501237"/>
    </source>
</evidence>
<proteinExistence type="inferred from homology"/>
<dbReference type="InterPro" id="IPR002173">
    <property type="entry name" value="Carboh/pur_kinase_PfkB_CS"/>
</dbReference>
<evidence type="ECO:0000256" key="6">
    <source>
        <dbReference type="PIRNR" id="PIRNR000535"/>
    </source>
</evidence>